<dbReference type="Proteomes" id="UP000530424">
    <property type="component" value="Unassembled WGS sequence"/>
</dbReference>
<feature type="DNA-binding region" description="H-T-H motif" evidence="2">
    <location>
        <begin position="24"/>
        <end position="43"/>
    </location>
</feature>
<evidence type="ECO:0000313" key="4">
    <source>
        <dbReference type="EMBL" id="NYJ03630.1"/>
    </source>
</evidence>
<evidence type="ECO:0000256" key="2">
    <source>
        <dbReference type="PROSITE-ProRule" id="PRU00335"/>
    </source>
</evidence>
<reference evidence="4 5" key="1">
    <citation type="submission" date="2020-07" db="EMBL/GenBank/DDBJ databases">
        <title>Sequencing the genomes of 1000 actinobacteria strains.</title>
        <authorList>
            <person name="Klenk H.-P."/>
        </authorList>
    </citation>
    <scope>NUCLEOTIDE SEQUENCE [LARGE SCALE GENOMIC DNA]</scope>
    <source>
        <strain evidence="4 5">DSM 103833</strain>
    </source>
</reference>
<dbReference type="Pfam" id="PF00440">
    <property type="entry name" value="TetR_N"/>
    <property type="match status" value="1"/>
</dbReference>
<sequence>MSVRERWLEKGLDVLAREGHRAVTIDRLCNELSLTKGSFYHHFSGVADFEAAMLEHFSYRETQRYVELAEAGAGDAPQQRIKRLQAAVVRGGAGSASLEVAVRGWATQDAVARTALEEIDRRRLDYLESVLQDMTSSKSEARAVARMIYLVLIGGYHHLPPMPMREISRLWDRILATLES</sequence>
<dbReference type="InterPro" id="IPR009057">
    <property type="entry name" value="Homeodomain-like_sf"/>
</dbReference>
<comment type="caution">
    <text evidence="4">The sequence shown here is derived from an EMBL/GenBank/DDBJ whole genome shotgun (WGS) entry which is preliminary data.</text>
</comment>
<evidence type="ECO:0000313" key="5">
    <source>
        <dbReference type="Proteomes" id="UP000530424"/>
    </source>
</evidence>
<proteinExistence type="predicted"/>
<protein>
    <submittedName>
        <fullName evidence="4">AcrR family transcriptional regulator</fullName>
    </submittedName>
</protein>
<dbReference type="RefSeq" id="WP_179669906.1">
    <property type="nucleotide sequence ID" value="NZ_JACCFP010000001.1"/>
</dbReference>
<dbReference type="PROSITE" id="PS50977">
    <property type="entry name" value="HTH_TETR_2"/>
    <property type="match status" value="1"/>
</dbReference>
<dbReference type="GO" id="GO:0003677">
    <property type="term" value="F:DNA binding"/>
    <property type="evidence" value="ECO:0007669"/>
    <property type="project" value="UniProtKB-UniRule"/>
</dbReference>
<dbReference type="SUPFAM" id="SSF46689">
    <property type="entry name" value="Homeodomain-like"/>
    <property type="match status" value="1"/>
</dbReference>
<dbReference type="AlphaFoldDB" id="A0A853C6E6"/>
<keyword evidence="1 2" id="KW-0238">DNA-binding</keyword>
<keyword evidence="5" id="KW-1185">Reference proteome</keyword>
<gene>
    <name evidence="4" type="ORF">HNR19_004328</name>
</gene>
<organism evidence="4 5">
    <name type="scientific">Nocardioides thalensis</name>
    <dbReference type="NCBI Taxonomy" id="1914755"/>
    <lineage>
        <taxon>Bacteria</taxon>
        <taxon>Bacillati</taxon>
        <taxon>Actinomycetota</taxon>
        <taxon>Actinomycetes</taxon>
        <taxon>Propionibacteriales</taxon>
        <taxon>Nocardioidaceae</taxon>
        <taxon>Nocardioides</taxon>
    </lineage>
</organism>
<dbReference type="InterPro" id="IPR001647">
    <property type="entry name" value="HTH_TetR"/>
</dbReference>
<name>A0A853C6E6_9ACTN</name>
<dbReference type="EMBL" id="JACCFP010000001">
    <property type="protein sequence ID" value="NYJ03630.1"/>
    <property type="molecule type" value="Genomic_DNA"/>
</dbReference>
<feature type="domain" description="HTH tetR-type" evidence="3">
    <location>
        <begin position="1"/>
        <end position="61"/>
    </location>
</feature>
<dbReference type="Gene3D" id="1.10.357.10">
    <property type="entry name" value="Tetracycline Repressor, domain 2"/>
    <property type="match status" value="1"/>
</dbReference>
<evidence type="ECO:0000259" key="3">
    <source>
        <dbReference type="PROSITE" id="PS50977"/>
    </source>
</evidence>
<evidence type="ECO:0000256" key="1">
    <source>
        <dbReference type="ARBA" id="ARBA00023125"/>
    </source>
</evidence>
<accession>A0A853C6E6</accession>